<dbReference type="AlphaFoldDB" id="A0A8D5A2T8"/>
<dbReference type="PANTHER" id="PTHR43128:SF31">
    <property type="entry name" value="L-LACTATE DEHYDROGENASE"/>
    <property type="match status" value="1"/>
</dbReference>
<evidence type="ECO:0000256" key="7">
    <source>
        <dbReference type="PIRSR" id="PIRSR000102-1"/>
    </source>
</evidence>
<dbReference type="Proteomes" id="UP000320585">
    <property type="component" value="Chromosome"/>
</dbReference>
<dbReference type="RefSeq" id="WP_022382999.1">
    <property type="nucleotide sequence ID" value="NZ_AP019697.1"/>
</dbReference>
<dbReference type="GO" id="GO:0006096">
    <property type="term" value="P:glycolytic process"/>
    <property type="evidence" value="ECO:0007669"/>
    <property type="project" value="UniProtKB-UniRule"/>
</dbReference>
<dbReference type="GeneID" id="92716423"/>
<evidence type="ECO:0000256" key="3">
    <source>
        <dbReference type="ARBA" id="ARBA00012967"/>
    </source>
</evidence>
<reference evidence="14" key="1">
    <citation type="submission" date="2019-05" db="EMBL/GenBank/DDBJ databases">
        <title>Complete genome sequencing of Dialister sp. strain 5BBH33.</title>
        <authorList>
            <person name="Sakamoto M."/>
            <person name="Murakami T."/>
            <person name="Mori H."/>
        </authorList>
    </citation>
    <scope>NUCLEOTIDE SEQUENCE [LARGE SCALE GENOMIC DNA]</scope>
    <source>
        <strain evidence="14">5BBH33</strain>
    </source>
</reference>
<evidence type="ECO:0000313" key="14">
    <source>
        <dbReference type="Proteomes" id="UP000320585"/>
    </source>
</evidence>
<feature type="binding site" evidence="9">
    <location>
        <begin position="12"/>
        <end position="17"/>
    </location>
    <ligand>
        <name>NAD(+)</name>
        <dbReference type="ChEBI" id="CHEBI:57540"/>
    </ligand>
</feature>
<dbReference type="InterPro" id="IPR001236">
    <property type="entry name" value="Lactate/malate_DH_N"/>
</dbReference>
<sequence>MSIKTRKIGIIGAGNVGSHLALQFAVQGLADEVVFYDINHDKATGESLDLLDAVSYQPHHFEAYAGTVDDMKDADILINASGRPRLQGQNRLDMMNSAVDTSKEFLPIIEKSGFDGIIISISNPCDIIAEYLQYKLDWPKQKIIGSGTALDSARLQMQLSTQLKINRRSLTAYLLGEHGDSSMIPWSHVTVAGKPIDELLAEKPDVYHMDSKDEILRKVHEEGTWENSMKGCTEFGVSSATAELVRAIYHDEHKILPCSVYLDGPYGIKDSFASVPVKIGKDGVEDIIELHLTDEENEEFQKSIKVLKEHFARALKL</sequence>
<dbReference type="Gene3D" id="3.40.50.720">
    <property type="entry name" value="NAD(P)-binding Rossmann-like Domain"/>
    <property type="match status" value="1"/>
</dbReference>
<dbReference type="GO" id="GO:0004459">
    <property type="term" value="F:L-lactate dehydrogenase (NAD+) activity"/>
    <property type="evidence" value="ECO:0007669"/>
    <property type="project" value="UniProtKB-UniRule"/>
</dbReference>
<dbReference type="InterPro" id="IPR036291">
    <property type="entry name" value="NAD(P)-bd_dom_sf"/>
</dbReference>
<protein>
    <recommendedName>
        <fullName evidence="3 6">L-lactate dehydrogenase</fullName>
        <ecNumber evidence="3 6">1.1.1.27</ecNumber>
    </recommendedName>
</protein>
<feature type="binding site" evidence="8">
    <location>
        <position position="85"/>
    </location>
    <ligand>
        <name>substrate</name>
    </ligand>
</feature>
<dbReference type="InterPro" id="IPR022383">
    <property type="entry name" value="Lactate/malate_DH_C"/>
</dbReference>
<dbReference type="PIRSF" id="PIRSF000102">
    <property type="entry name" value="Lac_mal_DH"/>
    <property type="match status" value="1"/>
</dbReference>
<evidence type="ECO:0000256" key="8">
    <source>
        <dbReference type="PIRSR" id="PIRSR000102-2"/>
    </source>
</evidence>
<dbReference type="Gene3D" id="3.90.110.10">
    <property type="entry name" value="Lactate dehydrogenase/glycoside hydrolase, family 4, C-terminal"/>
    <property type="match status" value="1"/>
</dbReference>
<feature type="active site" description="Proton acceptor" evidence="7">
    <location>
        <position position="178"/>
    </location>
</feature>
<evidence type="ECO:0000259" key="12">
    <source>
        <dbReference type="Pfam" id="PF02866"/>
    </source>
</evidence>
<dbReference type="GO" id="GO:0006089">
    <property type="term" value="P:lactate metabolic process"/>
    <property type="evidence" value="ECO:0007669"/>
    <property type="project" value="TreeGrafter"/>
</dbReference>
<evidence type="ECO:0000256" key="9">
    <source>
        <dbReference type="PIRSR" id="PIRSR000102-3"/>
    </source>
</evidence>
<dbReference type="PRINTS" id="PR00086">
    <property type="entry name" value="LLDHDRGNASE"/>
</dbReference>
<feature type="binding site" evidence="9">
    <location>
        <begin position="121"/>
        <end position="123"/>
    </location>
    <ligand>
        <name>NAD(+)</name>
        <dbReference type="ChEBI" id="CHEBI:57540"/>
    </ligand>
</feature>
<feature type="binding site" evidence="9">
    <location>
        <position position="37"/>
    </location>
    <ligand>
        <name>NAD(+)</name>
        <dbReference type="ChEBI" id="CHEBI:57540"/>
    </ligand>
</feature>
<evidence type="ECO:0000256" key="4">
    <source>
        <dbReference type="ARBA" id="ARBA00023002"/>
    </source>
</evidence>
<keyword evidence="14" id="KW-1185">Reference proteome</keyword>
<dbReference type="PROSITE" id="PS00064">
    <property type="entry name" value="L_LDH"/>
    <property type="match status" value="1"/>
</dbReference>
<evidence type="ECO:0000256" key="2">
    <source>
        <dbReference type="ARBA" id="ARBA00006054"/>
    </source>
</evidence>
<dbReference type="GO" id="GO:0005737">
    <property type="term" value="C:cytoplasm"/>
    <property type="evidence" value="ECO:0007669"/>
    <property type="project" value="UniProtKB-UniRule"/>
</dbReference>
<keyword evidence="5 9" id="KW-0520">NAD</keyword>
<evidence type="ECO:0000256" key="10">
    <source>
        <dbReference type="RuleBase" id="RU003369"/>
    </source>
</evidence>
<feature type="binding site" evidence="8">
    <location>
        <position position="91"/>
    </location>
    <ligand>
        <name>substrate</name>
    </ligand>
</feature>
<dbReference type="UniPathway" id="UPA00554">
    <property type="reaction ID" value="UER00611"/>
</dbReference>
<dbReference type="KEGG" id="dho:Dia5BBH33_12010"/>
<feature type="domain" description="Lactate/malate dehydrogenase N-terminal" evidence="11">
    <location>
        <begin position="7"/>
        <end position="145"/>
    </location>
</feature>
<evidence type="ECO:0000259" key="11">
    <source>
        <dbReference type="Pfam" id="PF00056"/>
    </source>
</evidence>
<comment type="similarity">
    <text evidence="2">Belongs to the LDH/MDH superfamily. LDH family.</text>
</comment>
<feature type="binding site" evidence="8">
    <location>
        <position position="154"/>
    </location>
    <ligand>
        <name>substrate</name>
    </ligand>
</feature>
<name>A0A8D5A2T8_9FIRM</name>
<dbReference type="SUPFAM" id="SSF56327">
    <property type="entry name" value="LDH C-terminal domain-like"/>
    <property type="match status" value="1"/>
</dbReference>
<dbReference type="InterPro" id="IPR011304">
    <property type="entry name" value="L-lactate_DH"/>
</dbReference>
<organism evidence="13 14">
    <name type="scientific">Dialister hominis</name>
    <dbReference type="NCBI Taxonomy" id="2582419"/>
    <lineage>
        <taxon>Bacteria</taxon>
        <taxon>Bacillati</taxon>
        <taxon>Bacillota</taxon>
        <taxon>Negativicutes</taxon>
        <taxon>Veillonellales</taxon>
        <taxon>Veillonellaceae</taxon>
        <taxon>Dialister</taxon>
    </lineage>
</organism>
<dbReference type="Pfam" id="PF00056">
    <property type="entry name" value="Ldh_1_N"/>
    <property type="match status" value="1"/>
</dbReference>
<evidence type="ECO:0000256" key="1">
    <source>
        <dbReference type="ARBA" id="ARBA00004843"/>
    </source>
</evidence>
<comment type="pathway">
    <text evidence="1">Fermentation; pyruvate fermentation to lactate; (S)-lactate from pyruvate: step 1/1.</text>
</comment>
<keyword evidence="4 10" id="KW-0560">Oxidoreductase</keyword>
<dbReference type="SUPFAM" id="SSF51735">
    <property type="entry name" value="NAD(P)-binding Rossmann-fold domains"/>
    <property type="match status" value="1"/>
</dbReference>
<dbReference type="EMBL" id="AP019697">
    <property type="protein sequence ID" value="BBK25266.1"/>
    <property type="molecule type" value="Genomic_DNA"/>
</dbReference>
<dbReference type="CDD" id="cd05291">
    <property type="entry name" value="HicDH_like"/>
    <property type="match status" value="1"/>
</dbReference>
<evidence type="ECO:0000313" key="13">
    <source>
        <dbReference type="EMBL" id="BBK25266.1"/>
    </source>
</evidence>
<proteinExistence type="inferred from homology"/>
<evidence type="ECO:0000256" key="5">
    <source>
        <dbReference type="ARBA" id="ARBA00023027"/>
    </source>
</evidence>
<dbReference type="PANTHER" id="PTHR43128">
    <property type="entry name" value="L-2-HYDROXYCARBOXYLATE DEHYDROGENASE (NAD(P)(+))"/>
    <property type="match status" value="1"/>
</dbReference>
<accession>A0A8D5A2T8</accession>
<gene>
    <name evidence="13" type="primary">ldh</name>
    <name evidence="13" type="ORF">Dia5BBH33_12010</name>
</gene>
<feature type="domain" description="Lactate/malate dehydrogenase C-terminal" evidence="12">
    <location>
        <begin position="148"/>
        <end position="314"/>
    </location>
</feature>
<feature type="binding site" evidence="8">
    <location>
        <position position="123"/>
    </location>
    <ligand>
        <name>substrate</name>
    </ligand>
</feature>
<dbReference type="InterPro" id="IPR015955">
    <property type="entry name" value="Lactate_DH/Glyco_Ohase_4_C"/>
</dbReference>
<dbReference type="EC" id="1.1.1.27" evidence="3 6"/>
<dbReference type="Pfam" id="PF02866">
    <property type="entry name" value="Ldh_1_C"/>
    <property type="match status" value="1"/>
</dbReference>
<evidence type="ECO:0000256" key="6">
    <source>
        <dbReference type="NCBIfam" id="TIGR01771"/>
    </source>
</evidence>
<dbReference type="InterPro" id="IPR018177">
    <property type="entry name" value="L-lactate_DH_AS"/>
</dbReference>
<dbReference type="NCBIfam" id="TIGR01771">
    <property type="entry name" value="L-LDH-NAD"/>
    <property type="match status" value="1"/>
</dbReference>
<dbReference type="InterPro" id="IPR001557">
    <property type="entry name" value="L-lactate/malate_DH"/>
</dbReference>
<dbReference type="OrthoDB" id="9802969at2"/>